<dbReference type="PROSITE" id="PS50928">
    <property type="entry name" value="ABC_TM1"/>
    <property type="match status" value="1"/>
</dbReference>
<keyword evidence="6 7" id="KW-0472">Membrane</keyword>
<evidence type="ECO:0000256" key="4">
    <source>
        <dbReference type="ARBA" id="ARBA00022692"/>
    </source>
</evidence>
<evidence type="ECO:0000256" key="1">
    <source>
        <dbReference type="ARBA" id="ARBA00004651"/>
    </source>
</evidence>
<comment type="caution">
    <text evidence="9">The sequence shown here is derived from an EMBL/GenBank/DDBJ whole genome shotgun (WGS) entry which is preliminary data.</text>
</comment>
<feature type="domain" description="ABC transmembrane type-1" evidence="8">
    <location>
        <begin position="98"/>
        <end position="281"/>
    </location>
</feature>
<gene>
    <name evidence="9" type="ORF">ITP53_32975</name>
</gene>
<feature type="transmembrane region" description="Helical" evidence="7">
    <location>
        <begin position="217"/>
        <end position="238"/>
    </location>
</feature>
<organism evidence="9 10">
    <name type="scientific">Nonomuraea cypriaca</name>
    <dbReference type="NCBI Taxonomy" id="1187855"/>
    <lineage>
        <taxon>Bacteria</taxon>
        <taxon>Bacillati</taxon>
        <taxon>Actinomycetota</taxon>
        <taxon>Actinomycetes</taxon>
        <taxon>Streptosporangiales</taxon>
        <taxon>Streptosporangiaceae</taxon>
        <taxon>Nonomuraea</taxon>
    </lineage>
</organism>
<keyword evidence="5 7" id="KW-1133">Transmembrane helix</keyword>
<dbReference type="GO" id="GO:0055085">
    <property type="term" value="P:transmembrane transport"/>
    <property type="evidence" value="ECO:0007669"/>
    <property type="project" value="InterPro"/>
</dbReference>
<keyword evidence="10" id="KW-1185">Reference proteome</keyword>
<protein>
    <submittedName>
        <fullName evidence="9">ABC transporter permease</fullName>
    </submittedName>
</protein>
<dbReference type="CDD" id="cd06261">
    <property type="entry name" value="TM_PBP2"/>
    <property type="match status" value="1"/>
</dbReference>
<evidence type="ECO:0000256" key="2">
    <source>
        <dbReference type="ARBA" id="ARBA00022448"/>
    </source>
</evidence>
<name>A0A931F025_9ACTN</name>
<dbReference type="Proteomes" id="UP000605361">
    <property type="component" value="Unassembled WGS sequence"/>
</dbReference>
<evidence type="ECO:0000259" key="8">
    <source>
        <dbReference type="PROSITE" id="PS50928"/>
    </source>
</evidence>
<keyword evidence="3" id="KW-1003">Cell membrane</keyword>
<dbReference type="PANTHER" id="PTHR30151:SF0">
    <property type="entry name" value="ABC TRANSPORTER PERMEASE PROTEIN MJ0413-RELATED"/>
    <property type="match status" value="1"/>
</dbReference>
<sequence length="295" mass="32688">MGGHPRHPRQRRARLGGAPDLPLALGQSWRCSVIRKFSSGLLRLWVVPVVLAVWELATRAMEHPFFPPPSEIVIHMGELWFSGSPAQLWFNETAMDNFPPSIGRLLAGWVASGVVGVTIGLMLGRSPVFFRFVDPIIQFGRALPPPALLPMFVALFSTGARMQIVTITFGIIWPVLFNAADGARNVDPLHLETARVFRFTGVQRLFKIILPSSAPKIFAGLRLSLSLALILMVIAEFYSTDGIGFELRSAQRSFDIPGVWGAIILLGILGYLLNQGFLMMERKALTWHHSARRIA</sequence>
<dbReference type="AlphaFoldDB" id="A0A931F025"/>
<dbReference type="Gene3D" id="1.10.3720.10">
    <property type="entry name" value="MetI-like"/>
    <property type="match status" value="1"/>
</dbReference>
<keyword evidence="4 7" id="KW-0812">Transmembrane</keyword>
<reference evidence="9" key="1">
    <citation type="submission" date="2020-11" db="EMBL/GenBank/DDBJ databases">
        <title>Whole-genome analyses of Nonomuraea sp. K274.</title>
        <authorList>
            <person name="Veyisoglu A."/>
        </authorList>
    </citation>
    <scope>NUCLEOTIDE SEQUENCE</scope>
    <source>
        <strain evidence="9">K274</strain>
    </source>
</reference>
<feature type="transmembrane region" description="Helical" evidence="7">
    <location>
        <begin position="258"/>
        <end position="274"/>
    </location>
</feature>
<dbReference type="PANTHER" id="PTHR30151">
    <property type="entry name" value="ALKANE SULFONATE ABC TRANSPORTER-RELATED, MEMBRANE SUBUNIT"/>
    <property type="match status" value="1"/>
</dbReference>
<comment type="similarity">
    <text evidence="7">Belongs to the binding-protein-dependent transport system permease family.</text>
</comment>
<evidence type="ECO:0000313" key="9">
    <source>
        <dbReference type="EMBL" id="MBF8190444.1"/>
    </source>
</evidence>
<dbReference type="InterPro" id="IPR035906">
    <property type="entry name" value="MetI-like_sf"/>
</dbReference>
<dbReference type="Pfam" id="PF00528">
    <property type="entry name" value="BPD_transp_1"/>
    <property type="match status" value="1"/>
</dbReference>
<evidence type="ECO:0000313" key="10">
    <source>
        <dbReference type="Proteomes" id="UP000605361"/>
    </source>
</evidence>
<dbReference type="GO" id="GO:0005886">
    <property type="term" value="C:plasma membrane"/>
    <property type="evidence" value="ECO:0007669"/>
    <property type="project" value="UniProtKB-SubCell"/>
</dbReference>
<feature type="transmembrane region" description="Helical" evidence="7">
    <location>
        <begin position="162"/>
        <end position="180"/>
    </location>
</feature>
<feature type="transmembrane region" description="Helical" evidence="7">
    <location>
        <begin position="105"/>
        <end position="124"/>
    </location>
</feature>
<keyword evidence="2 7" id="KW-0813">Transport</keyword>
<evidence type="ECO:0000256" key="7">
    <source>
        <dbReference type="RuleBase" id="RU363032"/>
    </source>
</evidence>
<evidence type="ECO:0000256" key="3">
    <source>
        <dbReference type="ARBA" id="ARBA00022475"/>
    </source>
</evidence>
<evidence type="ECO:0000256" key="6">
    <source>
        <dbReference type="ARBA" id="ARBA00023136"/>
    </source>
</evidence>
<comment type="subcellular location">
    <subcellularLocation>
        <location evidence="1 7">Cell membrane</location>
        <topology evidence="1 7">Multi-pass membrane protein</topology>
    </subcellularLocation>
</comment>
<evidence type="ECO:0000256" key="5">
    <source>
        <dbReference type="ARBA" id="ARBA00022989"/>
    </source>
</evidence>
<proteinExistence type="inferred from homology"/>
<dbReference type="SUPFAM" id="SSF161098">
    <property type="entry name" value="MetI-like"/>
    <property type="match status" value="1"/>
</dbReference>
<dbReference type="EMBL" id="JADOGI010000122">
    <property type="protein sequence ID" value="MBF8190444.1"/>
    <property type="molecule type" value="Genomic_DNA"/>
</dbReference>
<dbReference type="InterPro" id="IPR000515">
    <property type="entry name" value="MetI-like"/>
</dbReference>
<accession>A0A931F025</accession>